<dbReference type="SUPFAM" id="SSF55729">
    <property type="entry name" value="Acyl-CoA N-acyltransferases (Nat)"/>
    <property type="match status" value="1"/>
</dbReference>
<dbReference type="RefSeq" id="WP_088817921.1">
    <property type="nucleotide sequence ID" value="NZ_FYEZ01000001.1"/>
</dbReference>
<evidence type="ECO:0000259" key="3">
    <source>
        <dbReference type="PROSITE" id="PS51186"/>
    </source>
</evidence>
<evidence type="ECO:0000256" key="1">
    <source>
        <dbReference type="ARBA" id="ARBA00022679"/>
    </source>
</evidence>
<dbReference type="PANTHER" id="PTHR43877">
    <property type="entry name" value="AMINOALKYLPHOSPHONATE N-ACETYLTRANSFERASE-RELATED-RELATED"/>
    <property type="match status" value="1"/>
</dbReference>
<dbReference type="OrthoDB" id="9799092at2"/>
<feature type="domain" description="N-acetyltransferase" evidence="3">
    <location>
        <begin position="4"/>
        <end position="167"/>
    </location>
</feature>
<sequence>MTDITVRELAQDEWAIFRSLRLRALEENPEAFVATYEEESSFSDEQWQERMQRSTRLAAQQGGEWVALASVGEENTRDDDDLGEVYGIWVTPELRGEGVAKQLMEHAETVGRNAGYSHLVYWVHTDNGRAVAFASSIGYRPTEARRPVTVEGEPGHEAALVLPLGADAALETPLALQADGGEDVTD</sequence>
<keyword evidence="2" id="KW-0012">Acyltransferase</keyword>
<protein>
    <submittedName>
        <fullName evidence="4">Acetyltransferase (GNAT) family protein</fullName>
    </submittedName>
</protein>
<evidence type="ECO:0000256" key="2">
    <source>
        <dbReference type="ARBA" id="ARBA00023315"/>
    </source>
</evidence>
<keyword evidence="5" id="KW-1185">Reference proteome</keyword>
<dbReference type="InterPro" id="IPR000182">
    <property type="entry name" value="GNAT_dom"/>
</dbReference>
<evidence type="ECO:0000313" key="4">
    <source>
        <dbReference type="EMBL" id="SNC63947.1"/>
    </source>
</evidence>
<dbReference type="Proteomes" id="UP000198122">
    <property type="component" value="Unassembled WGS sequence"/>
</dbReference>
<dbReference type="PANTHER" id="PTHR43877:SF2">
    <property type="entry name" value="AMINOALKYLPHOSPHONATE N-ACETYLTRANSFERASE-RELATED"/>
    <property type="match status" value="1"/>
</dbReference>
<dbReference type="EMBL" id="FYEZ01000001">
    <property type="protein sequence ID" value="SNC63947.1"/>
    <property type="molecule type" value="Genomic_DNA"/>
</dbReference>
<dbReference type="GO" id="GO:0016747">
    <property type="term" value="F:acyltransferase activity, transferring groups other than amino-acyl groups"/>
    <property type="evidence" value="ECO:0007669"/>
    <property type="project" value="InterPro"/>
</dbReference>
<dbReference type="Gene3D" id="3.40.630.30">
    <property type="match status" value="1"/>
</dbReference>
<dbReference type="CDD" id="cd04301">
    <property type="entry name" value="NAT_SF"/>
    <property type="match status" value="1"/>
</dbReference>
<gene>
    <name evidence="4" type="ORF">SAMN05445756_1011</name>
</gene>
<name>A0A212TCZ1_9MICO</name>
<dbReference type="PROSITE" id="PS51186">
    <property type="entry name" value="GNAT"/>
    <property type="match status" value="1"/>
</dbReference>
<keyword evidence="1 4" id="KW-0808">Transferase</keyword>
<evidence type="ECO:0000313" key="5">
    <source>
        <dbReference type="Proteomes" id="UP000198122"/>
    </source>
</evidence>
<proteinExistence type="predicted"/>
<organism evidence="4 5">
    <name type="scientific">Kytococcus aerolatus</name>
    <dbReference type="NCBI Taxonomy" id="592308"/>
    <lineage>
        <taxon>Bacteria</taxon>
        <taxon>Bacillati</taxon>
        <taxon>Actinomycetota</taxon>
        <taxon>Actinomycetes</taxon>
        <taxon>Micrococcales</taxon>
        <taxon>Kytococcaceae</taxon>
        <taxon>Kytococcus</taxon>
    </lineage>
</organism>
<dbReference type="InterPro" id="IPR050832">
    <property type="entry name" value="Bact_Acetyltransf"/>
</dbReference>
<dbReference type="Pfam" id="PF00583">
    <property type="entry name" value="Acetyltransf_1"/>
    <property type="match status" value="1"/>
</dbReference>
<dbReference type="InterPro" id="IPR016181">
    <property type="entry name" value="Acyl_CoA_acyltransferase"/>
</dbReference>
<accession>A0A212TCZ1</accession>
<reference evidence="4 5" key="1">
    <citation type="submission" date="2017-06" db="EMBL/GenBank/DDBJ databases">
        <authorList>
            <person name="Kim H.J."/>
            <person name="Triplett B.A."/>
        </authorList>
    </citation>
    <scope>NUCLEOTIDE SEQUENCE [LARGE SCALE GENOMIC DNA]</scope>
    <source>
        <strain evidence="4 5">DSM 22179</strain>
    </source>
</reference>
<dbReference type="AlphaFoldDB" id="A0A212TCZ1"/>